<dbReference type="InterPro" id="IPR002818">
    <property type="entry name" value="DJ-1/PfpI"/>
</dbReference>
<dbReference type="SUPFAM" id="SSF52317">
    <property type="entry name" value="Class I glutamine amidotransferase-like"/>
    <property type="match status" value="1"/>
</dbReference>
<dbReference type="InterPro" id="IPR029062">
    <property type="entry name" value="Class_I_gatase-like"/>
</dbReference>
<evidence type="ECO:0000256" key="1">
    <source>
        <dbReference type="ARBA" id="ARBA00023016"/>
    </source>
</evidence>
<dbReference type="EMBL" id="LHUG01000008">
    <property type="protein sequence ID" value="PAB00340.1"/>
    <property type="molecule type" value="Genomic_DNA"/>
</dbReference>
<protein>
    <submittedName>
        <fullName evidence="5">Peptidase C56</fullName>
    </submittedName>
</protein>
<keyword evidence="2" id="KW-0456">Lyase</keyword>
<evidence type="ECO:0000256" key="2">
    <source>
        <dbReference type="ARBA" id="ARBA00023239"/>
    </source>
</evidence>
<dbReference type="GO" id="GO:0019172">
    <property type="term" value="F:glyoxalase III activity"/>
    <property type="evidence" value="ECO:0007669"/>
    <property type="project" value="TreeGrafter"/>
</dbReference>
<dbReference type="RefSeq" id="WP_095006975.1">
    <property type="nucleotide sequence ID" value="NZ_LHUG01000008.1"/>
</dbReference>
<comment type="similarity">
    <text evidence="3">Belongs to the peptidase C56 family. HSP31-like subfamily.</text>
</comment>
<comment type="caution">
    <text evidence="5">The sequence shown here is derived from an EMBL/GenBank/DDBJ whole genome shotgun (WGS) entry which is preliminary data.</text>
</comment>
<dbReference type="InterPro" id="IPR050325">
    <property type="entry name" value="Prot/Nucl_acid_deglycase"/>
</dbReference>
<dbReference type="PANTHER" id="PTHR48094:SF11">
    <property type="entry name" value="GLUTATHIONE-INDEPENDENT GLYOXALASE HSP31-RELATED"/>
    <property type="match status" value="1"/>
</dbReference>
<dbReference type="Pfam" id="PF01965">
    <property type="entry name" value="DJ-1_PfpI"/>
    <property type="match status" value="1"/>
</dbReference>
<dbReference type="AlphaFoldDB" id="A0A267HS20"/>
<evidence type="ECO:0000313" key="6">
    <source>
        <dbReference type="Proteomes" id="UP000216797"/>
    </source>
</evidence>
<name>A0A267HS20_9ENTE</name>
<evidence type="ECO:0000259" key="4">
    <source>
        <dbReference type="Pfam" id="PF01965"/>
    </source>
</evidence>
<proteinExistence type="inferred from homology"/>
<keyword evidence="6" id="KW-1185">Reference proteome</keyword>
<feature type="domain" description="DJ-1/PfpI" evidence="4">
    <location>
        <begin position="26"/>
        <end position="220"/>
    </location>
</feature>
<reference evidence="5 6" key="1">
    <citation type="submission" date="2015-08" db="EMBL/GenBank/DDBJ databases">
        <title>Enterococcus genome sequence.</title>
        <authorList>
            <person name="Acedo J.Z."/>
            <person name="Vederas J.C."/>
        </authorList>
    </citation>
    <scope>NUCLEOTIDE SEQUENCE [LARGE SCALE GENOMIC DNA]</scope>
    <source>
        <strain evidence="5 6">49</strain>
    </source>
</reference>
<dbReference type="CDD" id="cd03141">
    <property type="entry name" value="GATase1_Hsp31_like"/>
    <property type="match status" value="1"/>
</dbReference>
<dbReference type="PANTHER" id="PTHR48094">
    <property type="entry name" value="PROTEIN/NUCLEIC ACID DEGLYCASE DJ-1-RELATED"/>
    <property type="match status" value="1"/>
</dbReference>
<organism evidence="5 6">
    <name type="scientific">Enterococcus canintestini</name>
    <dbReference type="NCBI Taxonomy" id="317010"/>
    <lineage>
        <taxon>Bacteria</taxon>
        <taxon>Bacillati</taxon>
        <taxon>Bacillota</taxon>
        <taxon>Bacilli</taxon>
        <taxon>Lactobacillales</taxon>
        <taxon>Enterococcaceae</taxon>
        <taxon>Enterococcus</taxon>
    </lineage>
</organism>
<gene>
    <name evidence="5" type="ORF">AKL21_10180</name>
</gene>
<accession>A0A267HS20</accession>
<dbReference type="Proteomes" id="UP000216797">
    <property type="component" value="Unassembled WGS sequence"/>
</dbReference>
<evidence type="ECO:0000256" key="3">
    <source>
        <dbReference type="ARBA" id="ARBA00038493"/>
    </source>
</evidence>
<keyword evidence="1" id="KW-0346">Stress response</keyword>
<dbReference type="Gene3D" id="3.40.50.880">
    <property type="match status" value="1"/>
</dbReference>
<sequence>MKVLIVLTNTTHYGETDDATGLWLGEATEFAAELQKHGIEYDYVSPNGGYVPIDPRSMKYTNEEIMDFYNTDDFKKRALADSLPVEAVDPKDYDAIYFTGGHGVMWDFPNNDTLHKLSLDIYKQGGYVTSVCHGIAGLLNLQDDNGNYLIKDKNITGFTTSEEILAGKKGVVPFLNEHVAKERGAHFQKKRAYSEFAIQDGQLITGQNPFSVKAVAKILIENLQK</sequence>
<evidence type="ECO:0000313" key="5">
    <source>
        <dbReference type="EMBL" id="PAB00340.1"/>
    </source>
</evidence>
<dbReference type="GO" id="GO:0019243">
    <property type="term" value="P:methylglyoxal catabolic process to D-lactate via S-lactoyl-glutathione"/>
    <property type="evidence" value="ECO:0007669"/>
    <property type="project" value="TreeGrafter"/>
</dbReference>
<dbReference type="GO" id="GO:0005737">
    <property type="term" value="C:cytoplasm"/>
    <property type="evidence" value="ECO:0007669"/>
    <property type="project" value="TreeGrafter"/>
</dbReference>